<organism evidence="5 6">
    <name type="scientific">Trichostrongylus colubriformis</name>
    <name type="common">Black scour worm</name>
    <dbReference type="NCBI Taxonomy" id="6319"/>
    <lineage>
        <taxon>Eukaryota</taxon>
        <taxon>Metazoa</taxon>
        <taxon>Ecdysozoa</taxon>
        <taxon>Nematoda</taxon>
        <taxon>Chromadorea</taxon>
        <taxon>Rhabditida</taxon>
        <taxon>Rhabditina</taxon>
        <taxon>Rhabditomorpha</taxon>
        <taxon>Strongyloidea</taxon>
        <taxon>Trichostrongylidae</taxon>
        <taxon>Trichostrongylus</taxon>
    </lineage>
</organism>
<protein>
    <submittedName>
        <fullName evidence="5">Oxidoreductase aldo/keto reductase family protein</fullName>
    </submittedName>
</protein>
<dbReference type="GO" id="GO:0016616">
    <property type="term" value="F:oxidoreductase activity, acting on the CH-OH group of donors, NAD or NADP as acceptor"/>
    <property type="evidence" value="ECO:0007669"/>
    <property type="project" value="UniProtKB-ARBA"/>
</dbReference>
<sequence>MFLPLHNLKRADVFLITKIYPRKSIDDVLCMIDNSLRNLRTSYIDLVLIHFPKTKDAALGDSENTLHRKITYLALEHLKKEGKIRSVGVSNYEVRHIEEIESYGQVQFYFQFWDRRMSRKSRPR</sequence>
<dbReference type="InterPro" id="IPR020471">
    <property type="entry name" value="AKR"/>
</dbReference>
<comment type="caution">
    <text evidence="5">The sequence shown here is derived from an EMBL/GenBank/DDBJ whole genome shotgun (WGS) entry which is preliminary data.</text>
</comment>
<dbReference type="PRINTS" id="PR00069">
    <property type="entry name" value="ALDKETRDTASE"/>
</dbReference>
<keyword evidence="6" id="KW-1185">Reference proteome</keyword>
<dbReference type="Pfam" id="PF00248">
    <property type="entry name" value="Aldo_ket_red"/>
    <property type="match status" value="1"/>
</dbReference>
<dbReference type="SUPFAM" id="SSF51430">
    <property type="entry name" value="NAD(P)-linked oxidoreductase"/>
    <property type="match status" value="1"/>
</dbReference>
<evidence type="ECO:0000259" key="4">
    <source>
        <dbReference type="Pfam" id="PF00248"/>
    </source>
</evidence>
<evidence type="ECO:0000256" key="3">
    <source>
        <dbReference type="ARBA" id="ARBA00023002"/>
    </source>
</evidence>
<keyword evidence="2" id="KW-0521">NADP</keyword>
<name>A0AAN8IV23_TRICO</name>
<dbReference type="Proteomes" id="UP001331761">
    <property type="component" value="Unassembled WGS sequence"/>
</dbReference>
<comment type="similarity">
    <text evidence="1">Belongs to the aldo/keto reductase family.</text>
</comment>
<evidence type="ECO:0000313" key="6">
    <source>
        <dbReference type="Proteomes" id="UP001331761"/>
    </source>
</evidence>
<dbReference type="PROSITE" id="PS00062">
    <property type="entry name" value="ALDOKETO_REDUCTASE_2"/>
    <property type="match status" value="1"/>
</dbReference>
<dbReference type="EMBL" id="WIXE01004872">
    <property type="protein sequence ID" value="KAK5982652.1"/>
    <property type="molecule type" value="Genomic_DNA"/>
</dbReference>
<dbReference type="InterPro" id="IPR018170">
    <property type="entry name" value="Aldo/ket_reductase_CS"/>
</dbReference>
<dbReference type="AlphaFoldDB" id="A0AAN8IV23"/>
<dbReference type="InterPro" id="IPR023210">
    <property type="entry name" value="NADP_OxRdtase_dom"/>
</dbReference>
<feature type="domain" description="NADP-dependent oxidoreductase" evidence="4">
    <location>
        <begin position="9"/>
        <end position="105"/>
    </location>
</feature>
<accession>A0AAN8IV23</accession>
<dbReference type="PANTHER" id="PTHR43827">
    <property type="entry name" value="2,5-DIKETO-D-GLUCONIC ACID REDUCTASE"/>
    <property type="match status" value="1"/>
</dbReference>
<evidence type="ECO:0000313" key="5">
    <source>
        <dbReference type="EMBL" id="KAK5982652.1"/>
    </source>
</evidence>
<evidence type="ECO:0000256" key="1">
    <source>
        <dbReference type="ARBA" id="ARBA00007905"/>
    </source>
</evidence>
<dbReference type="PANTHER" id="PTHR43827:SF3">
    <property type="entry name" value="NADP-DEPENDENT OXIDOREDUCTASE DOMAIN-CONTAINING PROTEIN"/>
    <property type="match status" value="1"/>
</dbReference>
<keyword evidence="3" id="KW-0560">Oxidoreductase</keyword>
<proteinExistence type="inferred from homology"/>
<reference evidence="5 6" key="1">
    <citation type="submission" date="2019-10" db="EMBL/GenBank/DDBJ databases">
        <title>Assembly and Annotation for the nematode Trichostrongylus colubriformis.</title>
        <authorList>
            <person name="Martin J."/>
        </authorList>
    </citation>
    <scope>NUCLEOTIDE SEQUENCE [LARGE SCALE GENOMIC DNA]</scope>
    <source>
        <strain evidence="5">G859</strain>
        <tissue evidence="5">Whole worm</tissue>
    </source>
</reference>
<gene>
    <name evidence="5" type="ORF">GCK32_020695</name>
</gene>
<dbReference type="Gene3D" id="3.20.20.100">
    <property type="entry name" value="NADP-dependent oxidoreductase domain"/>
    <property type="match status" value="1"/>
</dbReference>
<dbReference type="InterPro" id="IPR036812">
    <property type="entry name" value="NAD(P)_OxRdtase_dom_sf"/>
</dbReference>
<evidence type="ECO:0000256" key="2">
    <source>
        <dbReference type="ARBA" id="ARBA00022857"/>
    </source>
</evidence>